<dbReference type="GO" id="GO:0008168">
    <property type="term" value="F:methyltransferase activity"/>
    <property type="evidence" value="ECO:0007669"/>
    <property type="project" value="UniProtKB-KW"/>
</dbReference>
<dbReference type="PANTHER" id="PTHR32026:SF10">
    <property type="entry name" value="METHYLTRANSFERASE-LIKE PROTEIN 24-RELATED"/>
    <property type="match status" value="1"/>
</dbReference>
<dbReference type="InterPro" id="IPR026913">
    <property type="entry name" value="METTL24"/>
</dbReference>
<dbReference type="PANTHER" id="PTHR32026">
    <property type="entry name" value="METHYLTRANSFERASE-LIKE PROTEIN 24"/>
    <property type="match status" value="1"/>
</dbReference>
<proteinExistence type="predicted"/>
<dbReference type="Pfam" id="PF05050">
    <property type="entry name" value="Methyltransf_21"/>
    <property type="match status" value="1"/>
</dbReference>
<keyword evidence="3" id="KW-1185">Reference proteome</keyword>
<evidence type="ECO:0000313" key="3">
    <source>
        <dbReference type="Proteomes" id="UP000236731"/>
    </source>
</evidence>
<keyword evidence="2" id="KW-0808">Transferase</keyword>
<feature type="domain" description="Methyltransferase FkbM" evidence="1">
    <location>
        <begin position="73"/>
        <end position="218"/>
    </location>
</feature>
<dbReference type="AlphaFoldDB" id="A0A1H5WHM0"/>
<dbReference type="RefSeq" id="WP_103905719.1">
    <property type="nucleotide sequence ID" value="NZ_CP049246.1"/>
</dbReference>
<dbReference type="InterPro" id="IPR006342">
    <property type="entry name" value="FkbM_mtfrase"/>
</dbReference>
<dbReference type="GO" id="GO:0032259">
    <property type="term" value="P:methylation"/>
    <property type="evidence" value="ECO:0007669"/>
    <property type="project" value="UniProtKB-KW"/>
</dbReference>
<name>A0A1H5WHM0_9SPHI</name>
<reference evidence="3" key="1">
    <citation type="submission" date="2016-10" db="EMBL/GenBank/DDBJ databases">
        <authorList>
            <person name="Varghese N."/>
            <person name="Submissions S."/>
        </authorList>
    </citation>
    <scope>NUCLEOTIDE SEQUENCE [LARGE SCALE GENOMIC DNA]</scope>
    <source>
        <strain evidence="3">DSM 22361</strain>
    </source>
</reference>
<keyword evidence="2" id="KW-0489">Methyltransferase</keyword>
<dbReference type="OrthoDB" id="9812600at2"/>
<accession>A0A1H5WHM0</accession>
<evidence type="ECO:0000313" key="2">
    <source>
        <dbReference type="EMBL" id="SEF98925.1"/>
    </source>
</evidence>
<protein>
    <submittedName>
        <fullName evidence="2">Methyltransferase, FkbM family</fullName>
    </submittedName>
</protein>
<evidence type="ECO:0000259" key="1">
    <source>
        <dbReference type="Pfam" id="PF05050"/>
    </source>
</evidence>
<organism evidence="2 3">
    <name type="scientific">Sphingobacterium lactis</name>
    <dbReference type="NCBI Taxonomy" id="797291"/>
    <lineage>
        <taxon>Bacteria</taxon>
        <taxon>Pseudomonadati</taxon>
        <taxon>Bacteroidota</taxon>
        <taxon>Sphingobacteriia</taxon>
        <taxon>Sphingobacteriales</taxon>
        <taxon>Sphingobacteriaceae</taxon>
        <taxon>Sphingobacterium</taxon>
    </lineage>
</organism>
<dbReference type="EMBL" id="FNUT01000004">
    <property type="protein sequence ID" value="SEF98925.1"/>
    <property type="molecule type" value="Genomic_DNA"/>
</dbReference>
<sequence>MERNDRLKRFEYWVKARIGKIAFIDIEEKREKAWYGNGYGGFYVDPTLVPANAIVYSFGIGEDISFDKAMIAKHGCKVYGFDPTPKSINWVKNNETPETFYFHPFGIGEKTEHVIFHLPKNKDHVSGSVYDHSLVDEHNSVEVLLKSFTDITLDLGHRHIDVLKMDIEGSEYVVMEGILNSGISIGQILVETHERFFADGKAKGQKFFSLLHDHGYRIFAISDTYQEISLVKTK</sequence>
<dbReference type="NCBIfam" id="TIGR01444">
    <property type="entry name" value="fkbM_fam"/>
    <property type="match status" value="1"/>
</dbReference>
<gene>
    <name evidence="2" type="ORF">SAMN05421877_10455</name>
</gene>
<dbReference type="Proteomes" id="UP000236731">
    <property type="component" value="Unassembled WGS sequence"/>
</dbReference>
<dbReference type="InterPro" id="IPR029063">
    <property type="entry name" value="SAM-dependent_MTases_sf"/>
</dbReference>
<dbReference type="SUPFAM" id="SSF53335">
    <property type="entry name" value="S-adenosyl-L-methionine-dependent methyltransferases"/>
    <property type="match status" value="1"/>
</dbReference>
<dbReference type="Gene3D" id="3.40.50.150">
    <property type="entry name" value="Vaccinia Virus protein VP39"/>
    <property type="match status" value="1"/>
</dbReference>